<proteinExistence type="predicted"/>
<dbReference type="Proteomes" id="UP000235619">
    <property type="component" value="Unassembled WGS sequence"/>
</dbReference>
<organism evidence="1 2">
    <name type="scientific">Thermodesulfobacterium geofontis</name>
    <dbReference type="NCBI Taxonomy" id="1295609"/>
    <lineage>
        <taxon>Bacteria</taxon>
        <taxon>Pseudomonadati</taxon>
        <taxon>Thermodesulfobacteriota</taxon>
        <taxon>Thermodesulfobacteria</taxon>
        <taxon>Thermodesulfobacteriales</taxon>
        <taxon>Thermodesulfobacteriaceae</taxon>
        <taxon>Thermodesulfobacterium</taxon>
    </lineage>
</organism>
<evidence type="ECO:0000313" key="2">
    <source>
        <dbReference type="Proteomes" id="UP000235619"/>
    </source>
</evidence>
<dbReference type="EMBL" id="PNJD01000307">
    <property type="protein sequence ID" value="PMP95887.1"/>
    <property type="molecule type" value="Genomic_DNA"/>
</dbReference>
<name>A0A2N7QBP8_9BACT</name>
<reference evidence="1 2" key="1">
    <citation type="submission" date="2018-01" db="EMBL/GenBank/DDBJ databases">
        <title>Metagenomic assembled genomes from two thermal pools in the Uzon Caldera, Kamchatka, Russia.</title>
        <authorList>
            <person name="Wilkins L."/>
            <person name="Ettinger C."/>
        </authorList>
    </citation>
    <scope>NUCLEOTIDE SEQUENCE [LARGE SCALE GENOMIC DNA]</scope>
    <source>
        <strain evidence="1">ARK-04</strain>
    </source>
</reference>
<sequence>MLEFSKRVRVIPWNEEFSIADKNPEKIEKLSELEKLFLEKKLSKEEYLKKVEEIEKEFPGYASRTEGVAFIEDNTVAFRDENPDIYAVLHELGHVYFGKEDPIWSADYGGAEILFMLALNEKYDNVYEITEENIWKCIEFLEKAETSPEELEKEISEKIIKKLGISCYPSIYALSSLAGAILEEVTQYIRKEINFPFHDVQSEAWGKIPVTKSGVRSFFSELLEGLKWKDPFWMRYAEALELCKII</sequence>
<dbReference type="AlphaFoldDB" id="A0A2N7QBP8"/>
<comment type="caution">
    <text evidence="1">The sequence shown here is derived from an EMBL/GenBank/DDBJ whole genome shotgun (WGS) entry which is preliminary data.</text>
</comment>
<evidence type="ECO:0000313" key="1">
    <source>
        <dbReference type="EMBL" id="PMP95887.1"/>
    </source>
</evidence>
<protein>
    <submittedName>
        <fullName evidence="1">Uncharacterized protein</fullName>
    </submittedName>
</protein>
<gene>
    <name evidence="1" type="ORF">C0169_05025</name>
</gene>
<accession>A0A2N7QBP8</accession>